<dbReference type="InterPro" id="IPR051093">
    <property type="entry name" value="Neuroligin/BSAL"/>
</dbReference>
<keyword evidence="4" id="KW-0812">Transmembrane</keyword>
<dbReference type="AlphaFoldDB" id="A0A087TQ55"/>
<dbReference type="EMBL" id="KK116269">
    <property type="protein sequence ID" value="KFM67244.1"/>
    <property type="molecule type" value="Genomic_DNA"/>
</dbReference>
<sequence length="530" mass="60454">MKGKGINTTDEDCLYLNIFTPGQGRCFETIQGKFAVMFYIHNGNFDHGSGSLFPAHMLAASQCVVVVTFNYRLGHLGFLATGDKNSPGNYGILDQIEALRWVDENIGVFDGDNSRITLVGSGAGGASAALLALSPLSRRMVKRVIAQNASPIADWAVITDRLFMFNTSQILGEEVGCSNHDLSQLVHCIGTRTNNEIQIIKIKPRKGWLPWGPVIDNYTRRGAEQLLPWAPKEMLERRVVFDDEFAYMTGISRDEGVSIFLEDYQNPSDLEINEEKFIQKIKDFMRMYNYTVNSQGIFEAIEFMYKPPVDIVDKTLREAYIHMLTDRYYVAPLAETLQLMIKNRVTAYAYVLNYTFQGYSSILKDFVSSEVDYLLLSGAPFMDPKFYPKILNLANAKWTEEDRNMSQFMMEAWANFAKEKNPTKTRLFNTILWEPVTENNYIYLNLNATNTTSTMIADYRERESRFWNSFLPFFIDREPPTLAPTLEPGVAELRIVTSALWGSVALATILIIITLICCILYCRIRRYDSY</sequence>
<dbReference type="PANTHER" id="PTHR43903">
    <property type="entry name" value="NEUROLIGIN"/>
    <property type="match status" value="1"/>
</dbReference>
<dbReference type="InterPro" id="IPR029058">
    <property type="entry name" value="AB_hydrolase_fold"/>
</dbReference>
<dbReference type="SUPFAM" id="SSF53474">
    <property type="entry name" value="alpha/beta-Hydrolases"/>
    <property type="match status" value="1"/>
</dbReference>
<feature type="non-terminal residue" evidence="6">
    <location>
        <position position="530"/>
    </location>
</feature>
<dbReference type="InterPro" id="IPR019819">
    <property type="entry name" value="Carboxylesterase_B_CS"/>
</dbReference>
<keyword evidence="7" id="KW-1185">Reference proteome</keyword>
<evidence type="ECO:0000313" key="7">
    <source>
        <dbReference type="Proteomes" id="UP000054359"/>
    </source>
</evidence>
<name>A0A087TQ55_STEMI</name>
<protein>
    <submittedName>
        <fullName evidence="6">Neuroligin-4, Y-linked</fullName>
    </submittedName>
</protein>
<dbReference type="STRING" id="407821.A0A087TQ55"/>
<dbReference type="OMA" id="HYQPNGF"/>
<evidence type="ECO:0000313" key="6">
    <source>
        <dbReference type="EMBL" id="KFM67244.1"/>
    </source>
</evidence>
<dbReference type="Pfam" id="PF00135">
    <property type="entry name" value="COesterase"/>
    <property type="match status" value="1"/>
</dbReference>
<evidence type="ECO:0000256" key="2">
    <source>
        <dbReference type="ARBA" id="ARBA00022729"/>
    </source>
</evidence>
<evidence type="ECO:0000259" key="5">
    <source>
        <dbReference type="Pfam" id="PF00135"/>
    </source>
</evidence>
<dbReference type="ESTHER" id="9arac-a0a087tq55">
    <property type="family name" value="Gliotactin"/>
</dbReference>
<evidence type="ECO:0000256" key="4">
    <source>
        <dbReference type="SAM" id="Phobius"/>
    </source>
</evidence>
<feature type="domain" description="Carboxylesterase type B" evidence="5">
    <location>
        <begin position="8"/>
        <end position="467"/>
    </location>
</feature>
<proteinExistence type="inferred from homology"/>
<dbReference type="Proteomes" id="UP000054359">
    <property type="component" value="Unassembled WGS sequence"/>
</dbReference>
<dbReference type="Gene3D" id="3.40.50.1820">
    <property type="entry name" value="alpha/beta hydrolase"/>
    <property type="match status" value="1"/>
</dbReference>
<accession>A0A087TQ55</accession>
<keyword evidence="3" id="KW-0325">Glycoprotein</keyword>
<evidence type="ECO:0000256" key="3">
    <source>
        <dbReference type="ARBA" id="ARBA00023180"/>
    </source>
</evidence>
<feature type="transmembrane region" description="Helical" evidence="4">
    <location>
        <begin position="500"/>
        <end position="522"/>
    </location>
</feature>
<keyword evidence="2" id="KW-0732">Signal</keyword>
<keyword evidence="4" id="KW-0472">Membrane</keyword>
<evidence type="ECO:0000256" key="1">
    <source>
        <dbReference type="ARBA" id="ARBA00005964"/>
    </source>
</evidence>
<reference evidence="6 7" key="1">
    <citation type="submission" date="2013-11" db="EMBL/GenBank/DDBJ databases">
        <title>Genome sequencing of Stegodyphus mimosarum.</title>
        <authorList>
            <person name="Bechsgaard J."/>
        </authorList>
    </citation>
    <scope>NUCLEOTIDE SEQUENCE [LARGE SCALE GENOMIC DNA]</scope>
</reference>
<dbReference type="InterPro" id="IPR002018">
    <property type="entry name" value="CarbesteraseB"/>
</dbReference>
<dbReference type="OrthoDB" id="6411816at2759"/>
<gene>
    <name evidence="6" type="ORF">X975_13603</name>
</gene>
<comment type="similarity">
    <text evidence="1">Belongs to the type-B carboxylesterase/lipase family.</text>
</comment>
<dbReference type="PROSITE" id="PS00941">
    <property type="entry name" value="CARBOXYLESTERASE_B_2"/>
    <property type="match status" value="1"/>
</dbReference>
<organism evidence="6 7">
    <name type="scientific">Stegodyphus mimosarum</name>
    <name type="common">African social velvet spider</name>
    <dbReference type="NCBI Taxonomy" id="407821"/>
    <lineage>
        <taxon>Eukaryota</taxon>
        <taxon>Metazoa</taxon>
        <taxon>Ecdysozoa</taxon>
        <taxon>Arthropoda</taxon>
        <taxon>Chelicerata</taxon>
        <taxon>Arachnida</taxon>
        <taxon>Araneae</taxon>
        <taxon>Araneomorphae</taxon>
        <taxon>Entelegynae</taxon>
        <taxon>Eresoidea</taxon>
        <taxon>Eresidae</taxon>
        <taxon>Stegodyphus</taxon>
    </lineage>
</organism>
<keyword evidence="4" id="KW-1133">Transmembrane helix</keyword>